<accession>A0A8H3J8H9</accession>
<reference evidence="1" key="1">
    <citation type="submission" date="2021-03" db="EMBL/GenBank/DDBJ databases">
        <authorList>
            <person name="Tagirdzhanova G."/>
        </authorList>
    </citation>
    <scope>NUCLEOTIDE SEQUENCE</scope>
</reference>
<name>A0A8H3J8H9_9LECA</name>
<organism evidence="1 2">
    <name type="scientific">Alectoria fallacina</name>
    <dbReference type="NCBI Taxonomy" id="1903189"/>
    <lineage>
        <taxon>Eukaryota</taxon>
        <taxon>Fungi</taxon>
        <taxon>Dikarya</taxon>
        <taxon>Ascomycota</taxon>
        <taxon>Pezizomycotina</taxon>
        <taxon>Lecanoromycetes</taxon>
        <taxon>OSLEUM clade</taxon>
        <taxon>Lecanoromycetidae</taxon>
        <taxon>Lecanorales</taxon>
        <taxon>Lecanorineae</taxon>
        <taxon>Parmeliaceae</taxon>
        <taxon>Alectoria</taxon>
    </lineage>
</organism>
<evidence type="ECO:0000313" key="2">
    <source>
        <dbReference type="Proteomes" id="UP000664203"/>
    </source>
</evidence>
<evidence type="ECO:0000313" key="1">
    <source>
        <dbReference type="EMBL" id="CAF9942609.1"/>
    </source>
</evidence>
<proteinExistence type="predicted"/>
<dbReference type="EMBL" id="CAJPDR010000778">
    <property type="protein sequence ID" value="CAF9942609.1"/>
    <property type="molecule type" value="Genomic_DNA"/>
</dbReference>
<keyword evidence="2" id="KW-1185">Reference proteome</keyword>
<dbReference type="AlphaFoldDB" id="A0A8H3J8H9"/>
<evidence type="ECO:0008006" key="3">
    <source>
        <dbReference type="Google" id="ProtNLM"/>
    </source>
</evidence>
<dbReference type="Proteomes" id="UP000664203">
    <property type="component" value="Unassembled WGS sequence"/>
</dbReference>
<gene>
    <name evidence="1" type="ORF">ALECFALPRED_009837</name>
</gene>
<comment type="caution">
    <text evidence="1">The sequence shown here is derived from an EMBL/GenBank/DDBJ whole genome shotgun (WGS) entry which is preliminary data.</text>
</comment>
<protein>
    <recommendedName>
        <fullName evidence="3">Fungal N-terminal domain-containing protein</fullName>
    </recommendedName>
</protein>
<dbReference type="OrthoDB" id="10606372at2759"/>
<sequence>MDPATIFSTIGTAVALSQTCLEIANFLNHIHTSYKESNNTVRSIEAECDVFYNSARFIKQWLESQEEKTSTELQLQLLNVGKALSLINESMKDLKATLHKITEKSTAIGPITGYNWSLNGPLGDSWLKAKFVFNEDALKGHLAELREHGGLLQFTLTTLQLYVSEISRGESKS</sequence>